<feature type="domain" description="LIM zinc-binding" evidence="7">
    <location>
        <begin position="2"/>
        <end position="64"/>
    </location>
</feature>
<dbReference type="GO" id="GO:0005634">
    <property type="term" value="C:nucleus"/>
    <property type="evidence" value="ECO:0007669"/>
    <property type="project" value="TreeGrafter"/>
</dbReference>
<keyword evidence="2" id="KW-0677">Repeat</keyword>
<evidence type="ECO:0000256" key="3">
    <source>
        <dbReference type="ARBA" id="ARBA00022833"/>
    </source>
</evidence>
<dbReference type="SMART" id="SM00132">
    <property type="entry name" value="LIM"/>
    <property type="match status" value="5"/>
</dbReference>
<dbReference type="PROSITE" id="PS50023">
    <property type="entry name" value="LIM_DOMAIN_2"/>
    <property type="match status" value="3"/>
</dbReference>
<dbReference type="EMBL" id="REGN01004167">
    <property type="protein sequence ID" value="RNA18817.1"/>
    <property type="molecule type" value="Genomic_DNA"/>
</dbReference>
<comment type="caution">
    <text evidence="8">The sequence shown here is derived from an EMBL/GenBank/DDBJ whole genome shotgun (WGS) entry which is preliminary data.</text>
</comment>
<dbReference type="SUPFAM" id="SSF57716">
    <property type="entry name" value="Glucocorticoid receptor-like (DNA-binding domain)"/>
    <property type="match status" value="2"/>
</dbReference>
<feature type="region of interest" description="Disordered" evidence="6">
    <location>
        <begin position="134"/>
        <end position="160"/>
    </location>
</feature>
<reference evidence="8 9" key="1">
    <citation type="journal article" date="2018" name="Sci. Rep.">
        <title>Genomic signatures of local adaptation to the degree of environmental predictability in rotifers.</title>
        <authorList>
            <person name="Franch-Gras L."/>
            <person name="Hahn C."/>
            <person name="Garcia-Roger E.M."/>
            <person name="Carmona M.J."/>
            <person name="Serra M."/>
            <person name="Gomez A."/>
        </authorList>
    </citation>
    <scope>NUCLEOTIDE SEQUENCE [LARGE SCALE GENOMIC DNA]</scope>
    <source>
        <strain evidence="8">HYR1</strain>
    </source>
</reference>
<sequence length="387" mass="43923">MHYCKKCSKAIEPPSPIATYENNYFHPECLRCNMCSQSVSGRQFIKEKNGSLTCEDCNAKVAPKCAKCMKIFGPGISYKKITDHLFFHNECFVCAGPCRKPIGADFYDLENGKYLCESCYDKYDMDYEKYVDNEELLVNRPPPPVPKDDPAPYQEKNPSANDVDKLANRFQSNMSVNLNDKGTKPNVESLPAVQRDRPKPPVKEESEKCAKCNQELSGTITVYDEKKYHTKCFVCSQCNEEFKEKSFFKNNGKPVCRTCHSRNLVESASRCGRCAQPILDTVVTFKKKEYHDYCLVCNMCSIRLAGQSIYTDKSDNPFCVGCFTKKEGKNCAFCYQIISPSQPNLVYEDKHFHKECFKCEKCGRVISSNESFYKGDNGNGAICVNCA</sequence>
<dbReference type="CDD" id="cd08368">
    <property type="entry name" value="LIM"/>
    <property type="match status" value="2"/>
</dbReference>
<keyword evidence="4 5" id="KW-0440">LIM domain</keyword>
<dbReference type="Gene3D" id="2.10.110.10">
    <property type="entry name" value="Cysteine Rich Protein"/>
    <property type="match status" value="5"/>
</dbReference>
<dbReference type="PANTHER" id="PTHR24205">
    <property type="entry name" value="FOUR AND A HALF LIM DOMAINS PROTEIN"/>
    <property type="match status" value="1"/>
</dbReference>
<dbReference type="Pfam" id="PF00412">
    <property type="entry name" value="LIM"/>
    <property type="match status" value="5"/>
</dbReference>
<dbReference type="InterPro" id="IPR001781">
    <property type="entry name" value="Znf_LIM"/>
</dbReference>
<dbReference type="PANTHER" id="PTHR24205:SF16">
    <property type="entry name" value="GH01042P-RELATED"/>
    <property type="match status" value="1"/>
</dbReference>
<proteinExistence type="predicted"/>
<dbReference type="STRING" id="10195.A0A3M7R5F4"/>
<name>A0A3M7R5F4_BRAPC</name>
<gene>
    <name evidence="8" type="ORF">BpHYR1_009428</name>
</gene>
<evidence type="ECO:0000256" key="1">
    <source>
        <dbReference type="ARBA" id="ARBA00022723"/>
    </source>
</evidence>
<organism evidence="8 9">
    <name type="scientific">Brachionus plicatilis</name>
    <name type="common">Marine rotifer</name>
    <name type="synonym">Brachionus muelleri</name>
    <dbReference type="NCBI Taxonomy" id="10195"/>
    <lineage>
        <taxon>Eukaryota</taxon>
        <taxon>Metazoa</taxon>
        <taxon>Spiralia</taxon>
        <taxon>Gnathifera</taxon>
        <taxon>Rotifera</taxon>
        <taxon>Eurotatoria</taxon>
        <taxon>Monogononta</taxon>
        <taxon>Pseudotrocha</taxon>
        <taxon>Ploima</taxon>
        <taxon>Brachionidae</taxon>
        <taxon>Brachionus</taxon>
    </lineage>
</organism>
<evidence type="ECO:0000256" key="5">
    <source>
        <dbReference type="PROSITE-ProRule" id="PRU00125"/>
    </source>
</evidence>
<evidence type="ECO:0000313" key="8">
    <source>
        <dbReference type="EMBL" id="RNA18817.1"/>
    </source>
</evidence>
<dbReference type="PROSITE" id="PS00478">
    <property type="entry name" value="LIM_DOMAIN_1"/>
    <property type="match status" value="3"/>
</dbReference>
<dbReference type="Proteomes" id="UP000276133">
    <property type="component" value="Unassembled WGS sequence"/>
</dbReference>
<feature type="domain" description="LIM zinc-binding" evidence="7">
    <location>
        <begin position="269"/>
        <end position="329"/>
    </location>
</feature>
<dbReference type="OrthoDB" id="1112565at2759"/>
<feature type="region of interest" description="Disordered" evidence="6">
    <location>
        <begin position="177"/>
        <end position="203"/>
    </location>
</feature>
<accession>A0A3M7R5F4</accession>
<evidence type="ECO:0000256" key="4">
    <source>
        <dbReference type="ARBA" id="ARBA00023038"/>
    </source>
</evidence>
<evidence type="ECO:0000313" key="9">
    <source>
        <dbReference type="Proteomes" id="UP000276133"/>
    </source>
</evidence>
<dbReference type="AlphaFoldDB" id="A0A3M7R5F4"/>
<protein>
    <submittedName>
        <fullName evidence="8">Lipoma-preferred partner</fullName>
    </submittedName>
</protein>
<keyword evidence="1 5" id="KW-0479">Metal-binding</keyword>
<evidence type="ECO:0000259" key="7">
    <source>
        <dbReference type="PROSITE" id="PS50023"/>
    </source>
</evidence>
<feature type="compositionally biased region" description="Basic and acidic residues" evidence="6">
    <location>
        <begin position="194"/>
        <end position="203"/>
    </location>
</feature>
<keyword evidence="3 5" id="KW-0862">Zinc</keyword>
<evidence type="ECO:0000256" key="2">
    <source>
        <dbReference type="ARBA" id="ARBA00022737"/>
    </source>
</evidence>
<dbReference type="GO" id="GO:0003712">
    <property type="term" value="F:transcription coregulator activity"/>
    <property type="evidence" value="ECO:0007669"/>
    <property type="project" value="TreeGrafter"/>
</dbReference>
<evidence type="ECO:0000256" key="6">
    <source>
        <dbReference type="SAM" id="MobiDB-lite"/>
    </source>
</evidence>
<dbReference type="GO" id="GO:0030018">
    <property type="term" value="C:Z disc"/>
    <property type="evidence" value="ECO:0007669"/>
    <property type="project" value="TreeGrafter"/>
</dbReference>
<keyword evidence="9" id="KW-1185">Reference proteome</keyword>
<feature type="domain" description="LIM zinc-binding" evidence="7">
    <location>
        <begin position="207"/>
        <end position="266"/>
    </location>
</feature>
<dbReference type="GO" id="GO:0046872">
    <property type="term" value="F:metal ion binding"/>
    <property type="evidence" value="ECO:0007669"/>
    <property type="project" value="UniProtKB-KW"/>
</dbReference>